<dbReference type="EMBL" id="RKHQ01000002">
    <property type="protein sequence ID" value="ROR93645.1"/>
    <property type="molecule type" value="Genomic_DNA"/>
</dbReference>
<reference evidence="3 4" key="1">
    <citation type="submission" date="2018-11" db="EMBL/GenBank/DDBJ databases">
        <title>Sequencing the genomes of 1000 actinobacteria strains.</title>
        <authorList>
            <person name="Klenk H.-P."/>
        </authorList>
    </citation>
    <scope>NUCLEOTIDE SEQUENCE [LARGE SCALE GENOMIC DNA]</scope>
    <source>
        <strain evidence="3 4">DSM 13521</strain>
    </source>
</reference>
<dbReference type="PROSITE" id="PS50967">
    <property type="entry name" value="HRDC"/>
    <property type="match status" value="1"/>
</dbReference>
<dbReference type="SMART" id="SM00474">
    <property type="entry name" value="35EXOc"/>
    <property type="match status" value="1"/>
</dbReference>
<protein>
    <submittedName>
        <fullName evidence="3">Ribonuclease D</fullName>
    </submittedName>
</protein>
<dbReference type="PANTHER" id="PTHR47649:SF1">
    <property type="entry name" value="RIBONUCLEASE D"/>
    <property type="match status" value="1"/>
</dbReference>
<organism evidence="3 4">
    <name type="scientific">Salana multivorans</name>
    <dbReference type="NCBI Taxonomy" id="120377"/>
    <lineage>
        <taxon>Bacteria</taxon>
        <taxon>Bacillati</taxon>
        <taxon>Actinomycetota</taxon>
        <taxon>Actinomycetes</taxon>
        <taxon>Micrococcales</taxon>
        <taxon>Beutenbergiaceae</taxon>
        <taxon>Salana</taxon>
    </lineage>
</organism>
<evidence type="ECO:0000256" key="1">
    <source>
        <dbReference type="SAM" id="MobiDB-lite"/>
    </source>
</evidence>
<dbReference type="InterPro" id="IPR041605">
    <property type="entry name" value="Exo_C"/>
</dbReference>
<dbReference type="OrthoDB" id="144122at2"/>
<evidence type="ECO:0000313" key="3">
    <source>
        <dbReference type="EMBL" id="ROR93645.1"/>
    </source>
</evidence>
<dbReference type="InterPro" id="IPR051086">
    <property type="entry name" value="RNase_D-like"/>
</dbReference>
<gene>
    <name evidence="3" type="ORF">EDD28_3067</name>
</gene>
<dbReference type="Gene3D" id="1.10.150.80">
    <property type="entry name" value="HRDC domain"/>
    <property type="match status" value="2"/>
</dbReference>
<comment type="caution">
    <text evidence="3">The sequence shown here is derived from an EMBL/GenBank/DDBJ whole genome shotgun (WGS) entry which is preliminary data.</text>
</comment>
<dbReference type="SUPFAM" id="SSF53098">
    <property type="entry name" value="Ribonuclease H-like"/>
    <property type="match status" value="1"/>
</dbReference>
<dbReference type="Pfam" id="PF18305">
    <property type="entry name" value="DNA_pol_A_exoN"/>
    <property type="match status" value="1"/>
</dbReference>
<dbReference type="SUPFAM" id="SSF47819">
    <property type="entry name" value="HRDC-like"/>
    <property type="match status" value="1"/>
</dbReference>
<sequence length="424" mass="45731">MAEGDANVPATQVEPTPLLEPRDGVPPVIETQQALEEYAAALAAGTGPVAVDAERASGFRYGQRAYLVQLRREGAGTGLVDPVAVPDLTPLADALAGTEWVLHAASQDLPCLTELGLHADRVFDTELAGRILGRDRVGLGAMATSELGLSLAKEHSAADWSTRPLPEAWLRYAALDVEILVRLRDVLERELRASGKLAWAEQEFEATRLAPPPAPKIDPWRRVTGVSRLREARRLAIARELWLARDALGRERDISPGRVLPDRAILAAAEAAPRTEQGLGSLPEFRGRGTRARLAYWWKAVERALALPESELPPRRAPHPSGPPNPRSWLPRFPEAAERLRAVRARMRLLADEVGTPQENLLSPDLQRRLAWEPPNPVDDASVEAALLAAGARPWQAGLAAGPLAAALLDPASVPDGPTGTDAP</sequence>
<proteinExistence type="predicted"/>
<dbReference type="CDD" id="cd06142">
    <property type="entry name" value="RNaseD_exo"/>
    <property type="match status" value="1"/>
</dbReference>
<dbReference type="RefSeq" id="WP_123740576.1">
    <property type="nucleotide sequence ID" value="NZ_RKHQ01000002.1"/>
</dbReference>
<evidence type="ECO:0000259" key="2">
    <source>
        <dbReference type="PROSITE" id="PS50967"/>
    </source>
</evidence>
<evidence type="ECO:0000313" key="4">
    <source>
        <dbReference type="Proteomes" id="UP000275356"/>
    </source>
</evidence>
<accession>A0A3N2D1J4</accession>
<feature type="domain" description="HRDC" evidence="2">
    <location>
        <begin position="231"/>
        <end position="311"/>
    </location>
</feature>
<dbReference type="InterPro" id="IPR010997">
    <property type="entry name" value="HRDC-like_sf"/>
</dbReference>
<dbReference type="InterPro" id="IPR012337">
    <property type="entry name" value="RNaseH-like_sf"/>
</dbReference>
<dbReference type="InterPro" id="IPR044876">
    <property type="entry name" value="HRDC_dom_sf"/>
</dbReference>
<feature type="region of interest" description="Disordered" evidence="1">
    <location>
        <begin position="311"/>
        <end position="331"/>
    </location>
</feature>
<dbReference type="SMART" id="SM00341">
    <property type="entry name" value="HRDC"/>
    <property type="match status" value="1"/>
</dbReference>
<dbReference type="InterPro" id="IPR002121">
    <property type="entry name" value="HRDC_dom"/>
</dbReference>
<keyword evidence="4" id="KW-1185">Reference proteome</keyword>
<dbReference type="InterPro" id="IPR036397">
    <property type="entry name" value="RNaseH_sf"/>
</dbReference>
<name>A0A3N2D1J4_9MICO</name>
<dbReference type="GO" id="GO:0000166">
    <property type="term" value="F:nucleotide binding"/>
    <property type="evidence" value="ECO:0007669"/>
    <property type="project" value="InterPro"/>
</dbReference>
<dbReference type="Pfam" id="PF01612">
    <property type="entry name" value="DNA_pol_A_exo1"/>
    <property type="match status" value="1"/>
</dbReference>
<dbReference type="AlphaFoldDB" id="A0A3N2D1J4"/>
<dbReference type="InterPro" id="IPR002562">
    <property type="entry name" value="3'-5'_exonuclease_dom"/>
</dbReference>
<dbReference type="Gene3D" id="3.30.420.10">
    <property type="entry name" value="Ribonuclease H-like superfamily/Ribonuclease H"/>
    <property type="match status" value="1"/>
</dbReference>
<dbReference type="Pfam" id="PF00570">
    <property type="entry name" value="HRDC"/>
    <property type="match status" value="1"/>
</dbReference>
<dbReference type="GO" id="GO:0006139">
    <property type="term" value="P:nucleobase-containing compound metabolic process"/>
    <property type="evidence" value="ECO:0007669"/>
    <property type="project" value="InterPro"/>
</dbReference>
<dbReference type="PANTHER" id="PTHR47649">
    <property type="entry name" value="RIBONUCLEASE D"/>
    <property type="match status" value="1"/>
</dbReference>
<dbReference type="GO" id="GO:0008408">
    <property type="term" value="F:3'-5' exonuclease activity"/>
    <property type="evidence" value="ECO:0007669"/>
    <property type="project" value="InterPro"/>
</dbReference>
<feature type="region of interest" description="Disordered" evidence="1">
    <location>
        <begin position="1"/>
        <end position="24"/>
    </location>
</feature>
<dbReference type="Proteomes" id="UP000275356">
    <property type="component" value="Unassembled WGS sequence"/>
</dbReference>
<dbReference type="GO" id="GO:0003676">
    <property type="term" value="F:nucleic acid binding"/>
    <property type="evidence" value="ECO:0007669"/>
    <property type="project" value="InterPro"/>
</dbReference>